<accession>A0A0M0I225</accession>
<feature type="chain" id="PRO_5005600543" evidence="1">
    <location>
        <begin position="19"/>
        <end position="103"/>
    </location>
</feature>
<keyword evidence="3" id="KW-1185">Reference proteome</keyword>
<dbReference type="Proteomes" id="UP000037530">
    <property type="component" value="Unassembled WGS sequence"/>
</dbReference>
<evidence type="ECO:0000313" key="2">
    <source>
        <dbReference type="EMBL" id="KOO08147.1"/>
    </source>
</evidence>
<dbReference type="AlphaFoldDB" id="A0A0M0I225"/>
<dbReference type="OrthoDB" id="5906338at2"/>
<name>A0A0M0I225_9VIBR</name>
<sequence length="103" mass="11960">MKPHLLIFLTLFSASSVAIDDAERNSIAKKLKQRVVKELSKQELEGYCDLFIELSHDDRYAKVKKVRGTGDHKVCKVGKKVIKRGQRFKYQQPEKYIRIHVTS</sequence>
<feature type="signal peptide" evidence="1">
    <location>
        <begin position="1"/>
        <end position="18"/>
    </location>
</feature>
<keyword evidence="1" id="KW-0732">Signal</keyword>
<dbReference type="EMBL" id="LHPI01000005">
    <property type="protein sequence ID" value="KOO08147.1"/>
    <property type="molecule type" value="Genomic_DNA"/>
</dbReference>
<protein>
    <submittedName>
        <fullName evidence="2">Uncharacterized protein</fullName>
    </submittedName>
</protein>
<dbReference type="STRING" id="171383.AKJ31_08175"/>
<organism evidence="2 3">
    <name type="scientific">Vibrio hepatarius</name>
    <dbReference type="NCBI Taxonomy" id="171383"/>
    <lineage>
        <taxon>Bacteria</taxon>
        <taxon>Pseudomonadati</taxon>
        <taxon>Pseudomonadota</taxon>
        <taxon>Gammaproteobacteria</taxon>
        <taxon>Vibrionales</taxon>
        <taxon>Vibrionaceae</taxon>
        <taxon>Vibrio</taxon>
        <taxon>Vibrio oreintalis group</taxon>
    </lineage>
</organism>
<evidence type="ECO:0000256" key="1">
    <source>
        <dbReference type="SAM" id="SignalP"/>
    </source>
</evidence>
<comment type="caution">
    <text evidence="2">The sequence shown here is derived from an EMBL/GenBank/DDBJ whole genome shotgun (WGS) entry which is preliminary data.</text>
</comment>
<reference evidence="3" key="1">
    <citation type="submission" date="2015-08" db="EMBL/GenBank/DDBJ databases">
        <title>Vibrio galatheae sp. nov., a novel member of the Vibrionaceae family isolated from the Solomon Islands.</title>
        <authorList>
            <person name="Giubergia S."/>
            <person name="Machado H."/>
            <person name="Mateiu R.V."/>
            <person name="Gram L."/>
        </authorList>
    </citation>
    <scope>NUCLEOTIDE SEQUENCE [LARGE SCALE GENOMIC DNA]</scope>
    <source>
        <strain evidence="3">DSM 19134</strain>
    </source>
</reference>
<gene>
    <name evidence="2" type="ORF">AKJ31_08175</name>
</gene>
<dbReference type="PATRIC" id="fig|171383.3.peg.1677"/>
<evidence type="ECO:0000313" key="3">
    <source>
        <dbReference type="Proteomes" id="UP000037530"/>
    </source>
</evidence>
<proteinExistence type="predicted"/>
<dbReference type="RefSeq" id="WP_053408622.1">
    <property type="nucleotide sequence ID" value="NZ_DAIPHI010000124.1"/>
</dbReference>